<proteinExistence type="predicted"/>
<evidence type="ECO:0000256" key="1">
    <source>
        <dbReference type="SAM" id="Phobius"/>
    </source>
</evidence>
<feature type="transmembrane region" description="Helical" evidence="1">
    <location>
        <begin position="6"/>
        <end position="24"/>
    </location>
</feature>
<keyword evidence="1" id="KW-0812">Transmembrane</keyword>
<feature type="transmembrane region" description="Helical" evidence="1">
    <location>
        <begin position="172"/>
        <end position="190"/>
    </location>
</feature>
<dbReference type="RefSeq" id="WP_199018050.1">
    <property type="nucleotide sequence ID" value="NZ_JAELUP010000009.1"/>
</dbReference>
<evidence type="ECO:0000313" key="2">
    <source>
        <dbReference type="EMBL" id="MBJ6360495.1"/>
    </source>
</evidence>
<protein>
    <submittedName>
        <fullName evidence="2">Uncharacterized protein</fullName>
    </submittedName>
</protein>
<dbReference type="AlphaFoldDB" id="A0A934J0J1"/>
<sequence length="202" mass="23989">MNNAALIFYILLLGSLGYFALQFSKWTIPKPKYRWFNGPEKIPKVTYNKKQQAERDGQLIAFCRLYEQTRRKRSIQLSYYANLVAEHFPLLETDLRNFSQLLTTSGKEAYTWLQGRFPKRHLFIRQVCIFLETAESLKDPSDYLKKNAEMLEKLSADRFKTRSEMEKEKIKAFNNIPMMLMFLMVILLLLEYTKVVSKNIQY</sequence>
<dbReference type="Proteomes" id="UP000640274">
    <property type="component" value="Unassembled WGS sequence"/>
</dbReference>
<reference evidence="2" key="1">
    <citation type="submission" date="2020-12" db="EMBL/GenBank/DDBJ databases">
        <authorList>
            <person name="Huq M.A."/>
        </authorList>
    </citation>
    <scope>NUCLEOTIDE SEQUENCE</scope>
    <source>
        <strain evidence="2">MAHUQ-46</strain>
    </source>
</reference>
<comment type="caution">
    <text evidence="2">The sequence shown here is derived from an EMBL/GenBank/DDBJ whole genome shotgun (WGS) entry which is preliminary data.</text>
</comment>
<keyword evidence="1" id="KW-0472">Membrane</keyword>
<name>A0A934J0J1_9BACL</name>
<accession>A0A934J0J1</accession>
<dbReference type="EMBL" id="JAELUP010000009">
    <property type="protein sequence ID" value="MBJ6360495.1"/>
    <property type="molecule type" value="Genomic_DNA"/>
</dbReference>
<keyword evidence="1" id="KW-1133">Transmembrane helix</keyword>
<keyword evidence="3" id="KW-1185">Reference proteome</keyword>
<gene>
    <name evidence="2" type="ORF">JFN88_04045</name>
</gene>
<organism evidence="2 3">
    <name type="scientific">Paenibacillus roseus</name>
    <dbReference type="NCBI Taxonomy" id="2798579"/>
    <lineage>
        <taxon>Bacteria</taxon>
        <taxon>Bacillati</taxon>
        <taxon>Bacillota</taxon>
        <taxon>Bacilli</taxon>
        <taxon>Bacillales</taxon>
        <taxon>Paenibacillaceae</taxon>
        <taxon>Paenibacillus</taxon>
    </lineage>
</organism>
<evidence type="ECO:0000313" key="3">
    <source>
        <dbReference type="Proteomes" id="UP000640274"/>
    </source>
</evidence>